<name>A0A645DF92_9ZZZZ</name>
<sequence>MDGFRIGHLGSRDDGRHVEVGQRGRSRTDTDGLVGQLDVLGITVGFGVHHHRLDTQLTASALDAQGDLAPVGNQNFLKHEVPRSLVPVPRHRLLPMTQSRSQWLAHLGAAMRTARNAS</sequence>
<accession>A0A645DF92</accession>
<comment type="caution">
    <text evidence="1">The sequence shown here is derived from an EMBL/GenBank/DDBJ whole genome shotgun (WGS) entry which is preliminary data.</text>
</comment>
<dbReference type="EMBL" id="VSSQ01035805">
    <property type="protein sequence ID" value="MPM88124.1"/>
    <property type="molecule type" value="Genomic_DNA"/>
</dbReference>
<organism evidence="1">
    <name type="scientific">bioreactor metagenome</name>
    <dbReference type="NCBI Taxonomy" id="1076179"/>
    <lineage>
        <taxon>unclassified sequences</taxon>
        <taxon>metagenomes</taxon>
        <taxon>ecological metagenomes</taxon>
    </lineage>
</organism>
<proteinExistence type="predicted"/>
<dbReference type="AlphaFoldDB" id="A0A645DF92"/>
<gene>
    <name evidence="1" type="ORF">SDC9_135225</name>
</gene>
<reference evidence="1" key="1">
    <citation type="submission" date="2019-08" db="EMBL/GenBank/DDBJ databases">
        <authorList>
            <person name="Kucharzyk K."/>
            <person name="Murdoch R.W."/>
            <person name="Higgins S."/>
            <person name="Loffler F."/>
        </authorList>
    </citation>
    <scope>NUCLEOTIDE SEQUENCE</scope>
</reference>
<evidence type="ECO:0000313" key="1">
    <source>
        <dbReference type="EMBL" id="MPM88124.1"/>
    </source>
</evidence>
<protein>
    <submittedName>
        <fullName evidence="1">Uncharacterized protein</fullName>
    </submittedName>
</protein>